<protein>
    <submittedName>
        <fullName evidence="1">Uncharacterized protein</fullName>
    </submittedName>
</protein>
<organism evidence="1 2">
    <name type="scientific">Syntrophobacter fumaroxidans (strain DSM 10017 / MPOB)</name>
    <dbReference type="NCBI Taxonomy" id="335543"/>
    <lineage>
        <taxon>Bacteria</taxon>
        <taxon>Pseudomonadati</taxon>
        <taxon>Thermodesulfobacteriota</taxon>
        <taxon>Syntrophobacteria</taxon>
        <taxon>Syntrophobacterales</taxon>
        <taxon>Syntrophobacteraceae</taxon>
        <taxon>Syntrophobacter</taxon>
    </lineage>
</organism>
<proteinExistence type="predicted"/>
<dbReference type="EMBL" id="CP000478">
    <property type="protein sequence ID" value="ABK17613.1"/>
    <property type="molecule type" value="Genomic_DNA"/>
</dbReference>
<accession>A0LJL1</accession>
<dbReference type="HOGENOM" id="CLU_2119917_0_0_7"/>
<evidence type="ECO:0000313" key="2">
    <source>
        <dbReference type="Proteomes" id="UP000001784"/>
    </source>
</evidence>
<evidence type="ECO:0000313" key="1">
    <source>
        <dbReference type="EMBL" id="ABK17613.1"/>
    </source>
</evidence>
<dbReference type="Proteomes" id="UP000001784">
    <property type="component" value="Chromosome"/>
</dbReference>
<dbReference type="AlphaFoldDB" id="A0LJL1"/>
<gene>
    <name evidence="1" type="ordered locus">Sfum_1928</name>
</gene>
<reference evidence="1 2" key="1">
    <citation type="submission" date="2006-10" db="EMBL/GenBank/DDBJ databases">
        <title>Complete sequence of Syntrophobacter fumaroxidans MPOB.</title>
        <authorList>
            <consortium name="US DOE Joint Genome Institute"/>
            <person name="Copeland A."/>
            <person name="Lucas S."/>
            <person name="Lapidus A."/>
            <person name="Barry K."/>
            <person name="Detter J.C."/>
            <person name="Glavina del Rio T."/>
            <person name="Hammon N."/>
            <person name="Israni S."/>
            <person name="Pitluck S."/>
            <person name="Goltsman E.G."/>
            <person name="Martinez M."/>
            <person name="Schmutz J."/>
            <person name="Larimer F."/>
            <person name="Land M."/>
            <person name="Hauser L."/>
            <person name="Kyrpides N."/>
            <person name="Kim E."/>
            <person name="Boone D.R."/>
            <person name="Brockman F."/>
            <person name="Culley D."/>
            <person name="Ferry J."/>
            <person name="Gunsalus R."/>
            <person name="McInerney M.J."/>
            <person name="Morrison M."/>
            <person name="Plugge C."/>
            <person name="Rohlin L."/>
            <person name="Scholten J."/>
            <person name="Sieber J."/>
            <person name="Stams A.J.M."/>
            <person name="Worm P."/>
            <person name="Henstra A.M."/>
            <person name="Richardson P."/>
        </authorList>
    </citation>
    <scope>NUCLEOTIDE SEQUENCE [LARGE SCALE GENOMIC DNA]</scope>
    <source>
        <strain evidence="2">DSM 10017 / MPOB</strain>
    </source>
</reference>
<dbReference type="InParanoid" id="A0LJL1"/>
<dbReference type="KEGG" id="sfu:Sfum_1928"/>
<name>A0LJL1_SYNFM</name>
<keyword evidence="2" id="KW-1185">Reference proteome</keyword>
<sequence>MVRSIGCSARIGWSISVVLQEGCPVNMDRAIFELNASVEATSLYILICALMDQGEPPSLNSARERWNGTTESLHAAAAELLRLGVLEVVPPFTPDKHLHISPSTNWCPSRQSVS</sequence>